<proteinExistence type="predicted"/>
<reference evidence="2" key="2">
    <citation type="submission" date="2020-10" db="UniProtKB">
        <authorList>
            <consortium name="WormBaseParasite"/>
        </authorList>
    </citation>
    <scope>IDENTIFICATION</scope>
</reference>
<protein>
    <submittedName>
        <fullName evidence="2">40S ribosomal protein S21</fullName>
    </submittedName>
</protein>
<dbReference type="Proteomes" id="UP000492821">
    <property type="component" value="Unassembled WGS sequence"/>
</dbReference>
<reference evidence="1" key="1">
    <citation type="journal article" date="2013" name="Genetics">
        <title>The draft genome and transcriptome of Panagrellus redivivus are shaped by the harsh demands of a free-living lifestyle.</title>
        <authorList>
            <person name="Srinivasan J."/>
            <person name="Dillman A.R."/>
            <person name="Macchietto M.G."/>
            <person name="Heikkinen L."/>
            <person name="Lakso M."/>
            <person name="Fracchia K.M."/>
            <person name="Antoshechkin I."/>
            <person name="Mortazavi A."/>
            <person name="Wong G."/>
            <person name="Sternberg P.W."/>
        </authorList>
    </citation>
    <scope>NUCLEOTIDE SEQUENCE [LARGE SCALE GENOMIC DNA]</scope>
    <source>
        <strain evidence="1">MT8872</strain>
    </source>
</reference>
<keyword evidence="1" id="KW-1185">Reference proteome</keyword>
<organism evidence="1 2">
    <name type="scientific">Panagrellus redivivus</name>
    <name type="common">Microworm</name>
    <dbReference type="NCBI Taxonomy" id="6233"/>
    <lineage>
        <taxon>Eukaryota</taxon>
        <taxon>Metazoa</taxon>
        <taxon>Ecdysozoa</taxon>
        <taxon>Nematoda</taxon>
        <taxon>Chromadorea</taxon>
        <taxon>Rhabditida</taxon>
        <taxon>Tylenchina</taxon>
        <taxon>Panagrolaimomorpha</taxon>
        <taxon>Panagrolaimoidea</taxon>
        <taxon>Panagrolaimidae</taxon>
        <taxon>Panagrellus</taxon>
    </lineage>
</organism>
<evidence type="ECO:0000313" key="1">
    <source>
        <dbReference type="Proteomes" id="UP000492821"/>
    </source>
</evidence>
<accession>A0A7E4VLM6</accession>
<name>A0A7E4VLM6_PANRE</name>
<evidence type="ECO:0000313" key="2">
    <source>
        <dbReference type="WBParaSite" id="Pan_g22456.t1"/>
    </source>
</evidence>
<dbReference type="WBParaSite" id="Pan_g22456.t1">
    <property type="protein sequence ID" value="Pan_g22456.t1"/>
    <property type="gene ID" value="Pan_g22456"/>
</dbReference>
<dbReference type="AlphaFoldDB" id="A0A7E4VLM6"/>
<sequence>MKTQQICACIMRRTIFTKELLLIEYKYGHHCRWRQIDLMSAMGRRHDVDHEAKQSIRTATQSGQEATDRGKTTVHEKGKYSRYKFAWVYGKVRLDVKMVACIMRRTIFTNELLLIECILA</sequence>